<gene>
    <name evidence="1" type="ORF">LCGC14_2936110</name>
</gene>
<organism evidence="1">
    <name type="scientific">marine sediment metagenome</name>
    <dbReference type="NCBI Taxonomy" id="412755"/>
    <lineage>
        <taxon>unclassified sequences</taxon>
        <taxon>metagenomes</taxon>
        <taxon>ecological metagenomes</taxon>
    </lineage>
</organism>
<dbReference type="AlphaFoldDB" id="A0A0F9AAE8"/>
<sequence length="126" mass="13457">MALCALSDMEALLQNNITNPVDPMALTILDLASLAVEAEVGRDLEATALTGIVRTMDLGNNGVLLTDHWPLASIESVTEDGELLVLGTDYFEDLELGTITRISGTNAFVIERVLSEGGVYDFEASV</sequence>
<evidence type="ECO:0000313" key="1">
    <source>
        <dbReference type="EMBL" id="KKK69231.1"/>
    </source>
</evidence>
<proteinExistence type="predicted"/>
<feature type="non-terminal residue" evidence="1">
    <location>
        <position position="126"/>
    </location>
</feature>
<name>A0A0F9AAE8_9ZZZZ</name>
<accession>A0A0F9AAE8</accession>
<dbReference type="EMBL" id="LAZR01058752">
    <property type="protein sequence ID" value="KKK69231.1"/>
    <property type="molecule type" value="Genomic_DNA"/>
</dbReference>
<reference evidence="1" key="1">
    <citation type="journal article" date="2015" name="Nature">
        <title>Complex archaea that bridge the gap between prokaryotes and eukaryotes.</title>
        <authorList>
            <person name="Spang A."/>
            <person name="Saw J.H."/>
            <person name="Jorgensen S.L."/>
            <person name="Zaremba-Niedzwiedzka K."/>
            <person name="Martijn J."/>
            <person name="Lind A.E."/>
            <person name="van Eijk R."/>
            <person name="Schleper C."/>
            <person name="Guy L."/>
            <person name="Ettema T.J."/>
        </authorList>
    </citation>
    <scope>NUCLEOTIDE SEQUENCE</scope>
</reference>
<comment type="caution">
    <text evidence="1">The sequence shown here is derived from an EMBL/GenBank/DDBJ whole genome shotgun (WGS) entry which is preliminary data.</text>
</comment>
<protein>
    <submittedName>
        <fullName evidence="1">Uncharacterized protein</fullName>
    </submittedName>
</protein>